<dbReference type="Pfam" id="PF05090">
    <property type="entry name" value="HTTM"/>
    <property type="match status" value="1"/>
</dbReference>
<feature type="compositionally biased region" description="Basic and acidic residues" evidence="7">
    <location>
        <begin position="329"/>
        <end position="338"/>
    </location>
</feature>
<dbReference type="Proteomes" id="UP000695022">
    <property type="component" value="Unplaced"/>
</dbReference>
<dbReference type="SMART" id="SM00752">
    <property type="entry name" value="HTTM"/>
    <property type="match status" value="1"/>
</dbReference>
<reference evidence="11" key="1">
    <citation type="submission" date="2025-08" db="UniProtKB">
        <authorList>
            <consortium name="RefSeq"/>
        </authorList>
    </citation>
    <scope>IDENTIFICATION</scope>
</reference>
<organism evidence="10 11">
    <name type="scientific">Priapulus caudatus</name>
    <name type="common">Priapulid worm</name>
    <dbReference type="NCBI Taxonomy" id="37621"/>
    <lineage>
        <taxon>Eukaryota</taxon>
        <taxon>Metazoa</taxon>
        <taxon>Ecdysozoa</taxon>
        <taxon>Scalidophora</taxon>
        <taxon>Priapulida</taxon>
        <taxon>Priapulimorpha</taxon>
        <taxon>Priapulimorphida</taxon>
        <taxon>Priapulidae</taxon>
        <taxon>Priapulus</taxon>
    </lineage>
</organism>
<evidence type="ECO:0000256" key="1">
    <source>
        <dbReference type="ARBA" id="ARBA00004127"/>
    </source>
</evidence>
<keyword evidence="2 8" id="KW-0812">Transmembrane</keyword>
<dbReference type="InterPro" id="IPR053935">
    <property type="entry name" value="VKGC_lumenal_dom"/>
</dbReference>
<dbReference type="InterPro" id="IPR053934">
    <property type="entry name" value="HTTM_dom"/>
</dbReference>
<dbReference type="PANTHER" id="PTHR12639">
    <property type="entry name" value="VITAMIN K-DEPENDENT GAMMA-CARBOXYLASE"/>
    <property type="match status" value="1"/>
</dbReference>
<evidence type="ECO:0000256" key="3">
    <source>
        <dbReference type="ARBA" id="ARBA00022989"/>
    </source>
</evidence>
<evidence type="ECO:0000256" key="8">
    <source>
        <dbReference type="SAM" id="Phobius"/>
    </source>
</evidence>
<dbReference type="InterPro" id="IPR007782">
    <property type="entry name" value="VKG_COase"/>
</dbReference>
<name>A0ABM1FA81_PRICU</name>
<comment type="subcellular location">
    <subcellularLocation>
        <location evidence="1">Endomembrane system</location>
        <topology evidence="1">Multi-pass membrane protein</topology>
    </subcellularLocation>
</comment>
<evidence type="ECO:0000256" key="2">
    <source>
        <dbReference type="ARBA" id="ARBA00022692"/>
    </source>
</evidence>
<feature type="transmembrane region" description="Helical" evidence="8">
    <location>
        <begin position="276"/>
        <end position="296"/>
    </location>
</feature>
<keyword evidence="3 8" id="KW-1133">Transmembrane helix</keyword>
<dbReference type="CDD" id="cd02208">
    <property type="entry name" value="cupin_RmlC-like"/>
    <property type="match status" value="1"/>
</dbReference>
<accession>A0ABM1FA81</accession>
<evidence type="ECO:0000313" key="11">
    <source>
        <dbReference type="RefSeq" id="XP_014681352.1"/>
    </source>
</evidence>
<evidence type="ECO:0000313" key="10">
    <source>
        <dbReference type="Proteomes" id="UP000695022"/>
    </source>
</evidence>
<keyword evidence="6" id="KW-0456">Lyase</keyword>
<protein>
    <submittedName>
        <fullName evidence="11">Vitamin K-dependent gamma-carboxylase-like</fullName>
    </submittedName>
</protein>
<keyword evidence="4 8" id="KW-0472">Membrane</keyword>
<evidence type="ECO:0000256" key="4">
    <source>
        <dbReference type="ARBA" id="ARBA00023136"/>
    </source>
</evidence>
<evidence type="ECO:0000259" key="9">
    <source>
        <dbReference type="SMART" id="SM00752"/>
    </source>
</evidence>
<dbReference type="PANTHER" id="PTHR12639:SF6">
    <property type="entry name" value="VITAMIN K-DEPENDENT GAMMA-CARBOXYLASE"/>
    <property type="match status" value="1"/>
</dbReference>
<feature type="transmembrane region" description="Helical" evidence="8">
    <location>
        <begin position="236"/>
        <end position="256"/>
    </location>
</feature>
<dbReference type="RefSeq" id="XP_014681352.1">
    <property type="nucleotide sequence ID" value="XM_014825866.1"/>
</dbReference>
<dbReference type="GeneID" id="106821169"/>
<evidence type="ECO:0000256" key="6">
    <source>
        <dbReference type="ARBA" id="ARBA00023239"/>
    </source>
</evidence>
<gene>
    <name evidence="11" type="primary">LOC106821169</name>
</gene>
<feature type="region of interest" description="Disordered" evidence="7">
    <location>
        <begin position="318"/>
        <end position="363"/>
    </location>
</feature>
<feature type="transmembrane region" description="Helical" evidence="8">
    <location>
        <begin position="386"/>
        <end position="403"/>
    </location>
</feature>
<feature type="domain" description="HTTM-like" evidence="9">
    <location>
        <begin position="41"/>
        <end position="299"/>
    </location>
</feature>
<evidence type="ECO:0000256" key="7">
    <source>
        <dbReference type="SAM" id="MobiDB-lite"/>
    </source>
</evidence>
<proteinExistence type="predicted"/>
<sequence>MVHSTRKHQLAAPGRPGRMRAVLGFSCSDFSSWQAFVRLMNRPTDPASLAMIRVFYGLLMFLDVVQERGLSTANAKWGNPDECRFPLFNFLQPLALEWMYMLYLCMWISTLLIAGGLWYRASCLAYCVCYWYLFLLDKTSWNNHSYLYGLISILLLITDANRYWSLDGCRNPSIQNSHVPLWNYTLLRSQIFLVYFIAGLKKTDAEWLGGHSMVSLSEHWTFAPFRLMLTEAQTDYFIVHLGGFLLDLTIGFFLFIDVSRPYAVFFCTSFHLMNAQIFQIGMFPWVMIFTQAIFFSNDWPRRWINRLPNWLEQVLPSDTPPQPSPHCLYSKEEVKPEDPTPSSNTHHKKRKFRSSSVGDTKASGDAKMVTDVAMVMRDKPSSLHQLAALGTVMYLLSQCFLPYSHFTTKGYNNWTNGLYGYSWDMMVHSWSTQHIKISFVNKDTGEEGYLDPNAWTSSNRWQWHADMIKQYAQCINRRLRKYNITNLALYFDVWRSLNGRFQQRMYNPKVDLLAADWSPFHDVTWIMPLLTDLSDWRAKLDELENELLLTSNHTECVFVADFPGLYLENYIEEELGNVSLHVLKGNLVVEQENIGNVSLQTGDQVQINPGAFHFVHTVSATPSCYMYLYTNMTLVQLQRNLTEFEAKLADANVTDGAPEDLDAVMEATPDSWRYMDLLMHKNKLQMQKGRGIVDAAGLYWFNKLWQFWNSVYMLGQAVVSITTGVPMRTLLNTTGHVYGAADEVSLPDV</sequence>
<dbReference type="Pfam" id="PF22777">
    <property type="entry name" value="VKGC_lumenal_dom"/>
    <property type="match status" value="1"/>
</dbReference>
<keyword evidence="10" id="KW-1185">Reference proteome</keyword>
<keyword evidence="5" id="KW-1015">Disulfide bond</keyword>
<dbReference type="InterPro" id="IPR011020">
    <property type="entry name" value="HTTM-like"/>
</dbReference>
<evidence type="ECO:0000256" key="5">
    <source>
        <dbReference type="ARBA" id="ARBA00023157"/>
    </source>
</evidence>